<proteinExistence type="predicted"/>
<evidence type="ECO:0000313" key="2">
    <source>
        <dbReference type="Proteomes" id="UP000033636"/>
    </source>
</evidence>
<sequence>MIVVDYDWAAGLGLALTGRSACGQIEVRPVEMPRPPSLRPLGQSC</sequence>
<gene>
    <name evidence="1" type="ORF">TU35_006660</name>
</gene>
<reference evidence="1" key="1">
    <citation type="submission" date="2024-07" db="EMBL/GenBank/DDBJ databases">
        <title>Metagenome and Metagenome-Assembled Genomes of Archaea from a hot spring from the geothermal field of Los Azufres, Mexico.</title>
        <authorList>
            <person name="Marin-Paredes R."/>
            <person name="Martinez-Romero E."/>
            <person name="Servin-Garciduenas L.E."/>
        </authorList>
    </citation>
    <scope>NUCLEOTIDE SEQUENCE</scope>
</reference>
<comment type="caution">
    <text evidence="1">The sequence shown here is derived from an EMBL/GenBank/DDBJ whole genome shotgun (WGS) entry which is preliminary data.</text>
</comment>
<protein>
    <submittedName>
        <fullName evidence="1">Uncharacterized protein</fullName>
    </submittedName>
</protein>
<name>A0ACC6V1T9_9CREN</name>
<evidence type="ECO:0000313" key="1">
    <source>
        <dbReference type="EMBL" id="MFB6490908.1"/>
    </source>
</evidence>
<dbReference type="Proteomes" id="UP000033636">
    <property type="component" value="Unassembled WGS sequence"/>
</dbReference>
<accession>A0ACC6V1T9</accession>
<dbReference type="EMBL" id="JZWT02000016">
    <property type="protein sequence ID" value="MFB6490908.1"/>
    <property type="molecule type" value="Genomic_DNA"/>
</dbReference>
<organism evidence="1 2">
    <name type="scientific">Thermoproteus sp. AZ2</name>
    <dbReference type="NCBI Taxonomy" id="1609232"/>
    <lineage>
        <taxon>Archaea</taxon>
        <taxon>Thermoproteota</taxon>
        <taxon>Thermoprotei</taxon>
        <taxon>Thermoproteales</taxon>
        <taxon>Thermoproteaceae</taxon>
        <taxon>Thermoproteus</taxon>
    </lineage>
</organism>